<dbReference type="AlphaFoldDB" id="A0A101MNJ2"/>
<evidence type="ECO:0000313" key="2">
    <source>
        <dbReference type="EMBL" id="KUM63799.1"/>
    </source>
</evidence>
<dbReference type="EMBL" id="LLXE01000064">
    <property type="protein sequence ID" value="KUM63799.1"/>
    <property type="molecule type" value="Genomic_DNA"/>
</dbReference>
<keyword evidence="3" id="KW-1185">Reference proteome</keyword>
<feature type="signal peptide" evidence="1">
    <location>
        <begin position="1"/>
        <end position="18"/>
    </location>
</feature>
<evidence type="ECO:0000256" key="1">
    <source>
        <dbReference type="SAM" id="SignalP"/>
    </source>
</evidence>
<comment type="caution">
    <text evidence="2">The sequence shown here is derived from an EMBL/GenBank/DDBJ whole genome shotgun (WGS) entry which is preliminary data.</text>
</comment>
<feature type="chain" id="PRO_5007100730" description="Secreted protein" evidence="1">
    <location>
        <begin position="19"/>
        <end position="70"/>
    </location>
</feature>
<proteinExistence type="predicted"/>
<reference evidence="2 3" key="1">
    <citation type="submission" date="2015-10" db="EMBL/GenBank/DDBJ databases">
        <title>Genome sequencing of Penicillium freii.</title>
        <authorList>
            <person name="Nguyen H.D."/>
            <person name="Visagie C.M."/>
            <person name="Seifert K.A."/>
        </authorList>
    </citation>
    <scope>NUCLEOTIDE SEQUENCE [LARGE SCALE GENOMIC DNA]</scope>
    <source>
        <strain evidence="2 3">DAOM 242723</strain>
    </source>
</reference>
<keyword evidence="1" id="KW-0732">Signal</keyword>
<evidence type="ECO:0000313" key="3">
    <source>
        <dbReference type="Proteomes" id="UP000055045"/>
    </source>
</evidence>
<dbReference type="Proteomes" id="UP000055045">
    <property type="component" value="Unassembled WGS sequence"/>
</dbReference>
<organism evidence="2 3">
    <name type="scientific">Penicillium freii</name>
    <dbReference type="NCBI Taxonomy" id="48697"/>
    <lineage>
        <taxon>Eukaryota</taxon>
        <taxon>Fungi</taxon>
        <taxon>Dikarya</taxon>
        <taxon>Ascomycota</taxon>
        <taxon>Pezizomycotina</taxon>
        <taxon>Eurotiomycetes</taxon>
        <taxon>Eurotiomycetidae</taxon>
        <taxon>Eurotiales</taxon>
        <taxon>Aspergillaceae</taxon>
        <taxon>Penicillium</taxon>
    </lineage>
</organism>
<protein>
    <recommendedName>
        <fullName evidence="4">Secreted protein</fullName>
    </recommendedName>
</protein>
<sequence>MMSPLGLLLNLLAPVLVALLYPNICDVNFISILKGGEAQQYQSGKASNTWRLISSQLNSGISAFLKSNGV</sequence>
<evidence type="ECO:0008006" key="4">
    <source>
        <dbReference type="Google" id="ProtNLM"/>
    </source>
</evidence>
<name>A0A101MNJ2_PENFR</name>
<gene>
    <name evidence="2" type="ORF">ACN42_g3325</name>
</gene>
<accession>A0A101MNJ2</accession>